<dbReference type="AlphaFoldDB" id="A0A2S4WHZ9"/>
<dbReference type="SUPFAM" id="SSF56349">
    <property type="entry name" value="DNA breaking-rejoining enzymes"/>
    <property type="match status" value="1"/>
</dbReference>
<gene>
    <name evidence="2" type="ORF">PSHT_02414</name>
</gene>
<dbReference type="PANTHER" id="PTHR34605:SF3">
    <property type="entry name" value="P CELL-TYPE AGGLUTINATION PROTEIN MAP4-LIKE-RELATED"/>
    <property type="match status" value="1"/>
</dbReference>
<dbReference type="Gene3D" id="1.10.443.10">
    <property type="entry name" value="Intergrase catalytic core"/>
    <property type="match status" value="1"/>
</dbReference>
<dbReference type="InterPro" id="IPR011010">
    <property type="entry name" value="DNA_brk_join_enz"/>
</dbReference>
<protein>
    <recommendedName>
        <fullName evidence="4">Tyr recombinase domain-containing protein</fullName>
    </recommendedName>
</protein>
<dbReference type="VEuPathDB" id="FungiDB:PSHT_02414"/>
<keyword evidence="1" id="KW-0233">DNA recombination</keyword>
<keyword evidence="3" id="KW-1185">Reference proteome</keyword>
<reference evidence="2 3" key="1">
    <citation type="submission" date="2017-12" db="EMBL/GenBank/DDBJ databases">
        <title>Gene loss provides genomic basis for host adaptation in cereal stripe rust fungi.</title>
        <authorList>
            <person name="Xia C."/>
        </authorList>
    </citation>
    <scope>NUCLEOTIDE SEQUENCE [LARGE SCALE GENOMIC DNA]</scope>
    <source>
        <strain evidence="2 3">93TX-2</strain>
    </source>
</reference>
<reference evidence="3" key="3">
    <citation type="journal article" date="2018" name="Mol. Plant Microbe Interact.">
        <title>Genome sequence resources for the wheat stripe rust pathogen (Puccinia striiformis f. sp. tritici) and the barley stripe rust pathogen (Puccinia striiformis f. sp. hordei).</title>
        <authorList>
            <person name="Xia C."/>
            <person name="Wang M."/>
            <person name="Yin C."/>
            <person name="Cornejo O.E."/>
            <person name="Hulbert S.H."/>
            <person name="Chen X."/>
        </authorList>
    </citation>
    <scope>NUCLEOTIDE SEQUENCE [LARGE SCALE GENOMIC DNA]</scope>
    <source>
        <strain evidence="3">93TX-2</strain>
    </source>
</reference>
<evidence type="ECO:0000256" key="1">
    <source>
        <dbReference type="ARBA" id="ARBA00023172"/>
    </source>
</evidence>
<sequence>MKGHKKAKLICAENYDLILMRKEDESIGEYKITASDIYTFVAWAGRGTGDNGTAKINSTSLTHYLHALKAWHTFHDTTYPYQTEKKVKLMLKASGRQDTIIPARPEKSPVLISDLADLFRTLLGRGPEAKAVKDLAVVAFWGMARLAKLTHTLNRGRASLKREMTAQDVQTFQNMTTINVHEAKTAKPGEIQIIKLMSMNSPLCPVKAIKRRQQATTADTDSLFGYNGPTGRVNLTKRWVIQILASAWHDLGRPQLTGHSFRVGGATLQSAVGVDVNEIKSLGQWTTDCYKRYVKMLSREEIITSLLILELQTF</sequence>
<name>A0A2S4WHZ9_9BASI</name>
<reference evidence="3" key="2">
    <citation type="journal article" date="2018" name="BMC Genomics">
        <title>Genomic insights into host adaptation between the wheat stripe rust pathogen (Puccinia striiformis f. sp. tritici) and the barley stripe rust pathogen (Puccinia striiformis f. sp. hordei).</title>
        <authorList>
            <person name="Xia C."/>
            <person name="Wang M."/>
            <person name="Yin C."/>
            <person name="Cornejo O.E."/>
            <person name="Hulbert S.H."/>
            <person name="Chen X."/>
        </authorList>
    </citation>
    <scope>NUCLEOTIDE SEQUENCE [LARGE SCALE GENOMIC DNA]</scope>
    <source>
        <strain evidence="3">93TX-2</strain>
    </source>
</reference>
<dbReference type="GO" id="GO:0006310">
    <property type="term" value="P:DNA recombination"/>
    <property type="evidence" value="ECO:0007669"/>
    <property type="project" value="UniProtKB-KW"/>
</dbReference>
<dbReference type="VEuPathDB" id="FungiDB:PSTT_10452"/>
<dbReference type="OrthoDB" id="3254696at2759"/>
<dbReference type="EMBL" id="PKSM01000021">
    <property type="protein sequence ID" value="POW21369.1"/>
    <property type="molecule type" value="Genomic_DNA"/>
</dbReference>
<evidence type="ECO:0008006" key="4">
    <source>
        <dbReference type="Google" id="ProtNLM"/>
    </source>
</evidence>
<proteinExistence type="predicted"/>
<dbReference type="PANTHER" id="PTHR34605">
    <property type="entry name" value="PHAGE_INTEGRASE DOMAIN-CONTAINING PROTEIN"/>
    <property type="match status" value="1"/>
</dbReference>
<accession>A0A2S4WHZ9</accession>
<evidence type="ECO:0000313" key="3">
    <source>
        <dbReference type="Proteomes" id="UP000238274"/>
    </source>
</evidence>
<dbReference type="GO" id="GO:0003677">
    <property type="term" value="F:DNA binding"/>
    <property type="evidence" value="ECO:0007669"/>
    <property type="project" value="InterPro"/>
</dbReference>
<dbReference type="Proteomes" id="UP000238274">
    <property type="component" value="Unassembled WGS sequence"/>
</dbReference>
<organism evidence="2 3">
    <name type="scientific">Puccinia striiformis</name>
    <dbReference type="NCBI Taxonomy" id="27350"/>
    <lineage>
        <taxon>Eukaryota</taxon>
        <taxon>Fungi</taxon>
        <taxon>Dikarya</taxon>
        <taxon>Basidiomycota</taxon>
        <taxon>Pucciniomycotina</taxon>
        <taxon>Pucciniomycetes</taxon>
        <taxon>Pucciniales</taxon>
        <taxon>Pucciniaceae</taxon>
        <taxon>Puccinia</taxon>
    </lineage>
</organism>
<dbReference type="InterPro" id="IPR013762">
    <property type="entry name" value="Integrase-like_cat_sf"/>
</dbReference>
<comment type="caution">
    <text evidence="2">The sequence shown here is derived from an EMBL/GenBank/DDBJ whole genome shotgun (WGS) entry which is preliminary data.</text>
</comment>
<dbReference type="GO" id="GO:0015074">
    <property type="term" value="P:DNA integration"/>
    <property type="evidence" value="ECO:0007669"/>
    <property type="project" value="InterPro"/>
</dbReference>
<dbReference type="InterPro" id="IPR052925">
    <property type="entry name" value="Phage_Integrase-like_Recomb"/>
</dbReference>
<evidence type="ECO:0000313" key="2">
    <source>
        <dbReference type="EMBL" id="POW21369.1"/>
    </source>
</evidence>